<proteinExistence type="predicted"/>
<dbReference type="eggNOG" id="ENOG502R1VY">
    <property type="taxonomic scope" value="Eukaryota"/>
</dbReference>
<dbReference type="PANTHER" id="PTHR33085">
    <property type="entry name" value="OS12G0113100 PROTEIN-RELATED"/>
    <property type="match status" value="1"/>
</dbReference>
<evidence type="ECO:0000256" key="1">
    <source>
        <dbReference type="SAM" id="MobiDB-lite"/>
    </source>
</evidence>
<evidence type="ECO:0000313" key="2">
    <source>
        <dbReference type="EMBL" id="EMS49034.1"/>
    </source>
</evidence>
<name>M7ZLV1_TRIUA</name>
<dbReference type="InterPro" id="IPR012871">
    <property type="entry name" value="DUF1668_ORYSA"/>
</dbReference>
<reference evidence="2" key="1">
    <citation type="journal article" date="2013" name="Nature">
        <title>Draft genome of the wheat A-genome progenitor Triticum urartu.</title>
        <authorList>
            <person name="Ling H.Q."/>
            <person name="Zhao S."/>
            <person name="Liu D."/>
            <person name="Wang J."/>
            <person name="Sun H."/>
            <person name="Zhang C."/>
            <person name="Fan H."/>
            <person name="Li D."/>
            <person name="Dong L."/>
            <person name="Tao Y."/>
            <person name="Gao C."/>
            <person name="Wu H."/>
            <person name="Li Y."/>
            <person name="Cui Y."/>
            <person name="Guo X."/>
            <person name="Zheng S."/>
            <person name="Wang B."/>
            <person name="Yu K."/>
            <person name="Liang Q."/>
            <person name="Yang W."/>
            <person name="Lou X."/>
            <person name="Chen J."/>
            <person name="Feng M."/>
            <person name="Jian J."/>
            <person name="Zhang X."/>
            <person name="Luo G."/>
            <person name="Jiang Y."/>
            <person name="Liu J."/>
            <person name="Wang Z."/>
            <person name="Sha Y."/>
            <person name="Zhang B."/>
            <person name="Wu H."/>
            <person name="Tang D."/>
            <person name="Shen Q."/>
            <person name="Xue P."/>
            <person name="Zou S."/>
            <person name="Wang X."/>
            <person name="Liu X."/>
            <person name="Wang F."/>
            <person name="Yang Y."/>
            <person name="An X."/>
            <person name="Dong Z."/>
            <person name="Zhang K."/>
            <person name="Zhang X."/>
            <person name="Luo M.C."/>
            <person name="Dvorak J."/>
            <person name="Tong Y."/>
            <person name="Wang J."/>
            <person name="Yang H."/>
            <person name="Li Z."/>
            <person name="Wang D."/>
            <person name="Zhang A."/>
            <person name="Wang J."/>
        </authorList>
    </citation>
    <scope>NUCLEOTIDE SEQUENCE</scope>
</reference>
<gene>
    <name evidence="2" type="ORF">TRIUR3_22876</name>
</gene>
<sequence>MEGAEEGRSAAGHTKISSADFPREWSTSAAATPPATTAHSHLDVARTGKRPRGVPKKHLYLVLDDWHKGFSIRKIDVDALQDTTTDLHHGFPDPAALRLVAPVKRLHMDFTTMGSDIFITTNPCCPHTPTLVFDTETAGLTMGPCPPF</sequence>
<feature type="region of interest" description="Disordered" evidence="1">
    <location>
        <begin position="1"/>
        <end position="52"/>
    </location>
</feature>
<organism evidence="2">
    <name type="scientific">Triticum urartu</name>
    <name type="common">Red wild einkorn</name>
    <name type="synonym">Crithodium urartu</name>
    <dbReference type="NCBI Taxonomy" id="4572"/>
    <lineage>
        <taxon>Eukaryota</taxon>
        <taxon>Viridiplantae</taxon>
        <taxon>Streptophyta</taxon>
        <taxon>Embryophyta</taxon>
        <taxon>Tracheophyta</taxon>
        <taxon>Spermatophyta</taxon>
        <taxon>Magnoliopsida</taxon>
        <taxon>Liliopsida</taxon>
        <taxon>Poales</taxon>
        <taxon>Poaceae</taxon>
        <taxon>BOP clade</taxon>
        <taxon>Pooideae</taxon>
        <taxon>Triticodae</taxon>
        <taxon>Triticeae</taxon>
        <taxon>Triticinae</taxon>
        <taxon>Triticum</taxon>
    </lineage>
</organism>
<protein>
    <submittedName>
        <fullName evidence="2">Uncharacterized protein</fullName>
    </submittedName>
</protein>
<accession>M7ZLV1</accession>
<dbReference type="PANTHER" id="PTHR33085:SF52">
    <property type="entry name" value="DUF1618 DOMAIN-CONTAINING PROTEIN"/>
    <property type="match status" value="1"/>
</dbReference>
<dbReference type="AlphaFoldDB" id="M7ZLV1"/>
<dbReference type="EMBL" id="KD247488">
    <property type="protein sequence ID" value="EMS49034.1"/>
    <property type="molecule type" value="Genomic_DNA"/>
</dbReference>
<dbReference type="Pfam" id="PF07893">
    <property type="entry name" value="DUF1668"/>
    <property type="match status" value="1"/>
</dbReference>
<feature type="compositionally biased region" description="Low complexity" evidence="1">
    <location>
        <begin position="26"/>
        <end position="38"/>
    </location>
</feature>